<dbReference type="RefSeq" id="WP_151902309.1">
    <property type="nucleotide sequence ID" value="NZ_CP045032.1"/>
</dbReference>
<dbReference type="KEGG" id="cuo:CUROG_02395"/>
<sequence>MSEHSSNSYIHGHAGAQKVHAARTAKDSAAFLLPHLRGDTILADIGCGPGSITLDLARHIESLGGKASQVTGIDFAPEAIGVATKAAAEADLDVTFTQGEATALPFPDDSVDVSFMAQVLHHLPDPIAALKECARIVKPGGIIASREVDYGAMLWYPPSPGLSRWRAIFSVVADLAGMQPNAGRHLPLWFHRAGLTEITVTSSNWTYGEPEQRQWLADSWAERTQEENYVLRAAEALGDVQRSEDGGATAGDATRAAITQIVEGWHAWADTPGALFVMPHVEVIAQVK</sequence>
<keyword evidence="2" id="KW-0808">Transferase</keyword>
<dbReference type="OrthoDB" id="9795634at2"/>
<evidence type="ECO:0000313" key="3">
    <source>
        <dbReference type="Proteomes" id="UP000326711"/>
    </source>
</evidence>
<name>A0A5J6ZA96_9CORY</name>
<dbReference type="InterPro" id="IPR050508">
    <property type="entry name" value="Methyltransf_Superfamily"/>
</dbReference>
<keyword evidence="2" id="KW-0489">Methyltransferase</keyword>
<dbReference type="GO" id="GO:0032259">
    <property type="term" value="P:methylation"/>
    <property type="evidence" value="ECO:0007669"/>
    <property type="project" value="UniProtKB-KW"/>
</dbReference>
<dbReference type="GO" id="GO:0008757">
    <property type="term" value="F:S-adenosylmethionine-dependent methyltransferase activity"/>
    <property type="evidence" value="ECO:0007669"/>
    <property type="project" value="InterPro"/>
</dbReference>
<dbReference type="AlphaFoldDB" id="A0A5J6ZA96"/>
<dbReference type="GO" id="GO:0043770">
    <property type="term" value="F:demethylmenaquinone methyltransferase activity"/>
    <property type="evidence" value="ECO:0007669"/>
    <property type="project" value="UniProtKB-EC"/>
</dbReference>
<dbReference type="EMBL" id="CP045032">
    <property type="protein sequence ID" value="QFQ01870.1"/>
    <property type="molecule type" value="Genomic_DNA"/>
</dbReference>
<accession>A0A5J6ZA96</accession>
<feature type="domain" description="Methyltransferase type 11" evidence="1">
    <location>
        <begin position="44"/>
        <end position="144"/>
    </location>
</feature>
<evidence type="ECO:0000259" key="1">
    <source>
        <dbReference type="Pfam" id="PF08241"/>
    </source>
</evidence>
<dbReference type="Proteomes" id="UP000326711">
    <property type="component" value="Chromosome"/>
</dbReference>
<dbReference type="InterPro" id="IPR013216">
    <property type="entry name" value="Methyltransf_11"/>
</dbReference>
<dbReference type="PANTHER" id="PTHR42912">
    <property type="entry name" value="METHYLTRANSFERASE"/>
    <property type="match status" value="1"/>
</dbReference>
<dbReference type="PANTHER" id="PTHR42912:SF93">
    <property type="entry name" value="N6-ADENOSINE-METHYLTRANSFERASE TMT1A"/>
    <property type="match status" value="1"/>
</dbReference>
<organism evidence="2 3">
    <name type="scientific">Corynebacterium urogenitale</name>
    <dbReference type="NCBI Taxonomy" id="2487892"/>
    <lineage>
        <taxon>Bacteria</taxon>
        <taxon>Bacillati</taxon>
        <taxon>Actinomycetota</taxon>
        <taxon>Actinomycetes</taxon>
        <taxon>Mycobacteriales</taxon>
        <taxon>Corynebacteriaceae</taxon>
        <taxon>Corynebacterium</taxon>
    </lineage>
</organism>
<evidence type="ECO:0000313" key="2">
    <source>
        <dbReference type="EMBL" id="QFQ01870.1"/>
    </source>
</evidence>
<gene>
    <name evidence="2" type="primary">ubiE1</name>
    <name evidence="2" type="ORF">CUROG_02395</name>
</gene>
<dbReference type="Pfam" id="PF08241">
    <property type="entry name" value="Methyltransf_11"/>
    <property type="match status" value="1"/>
</dbReference>
<proteinExistence type="predicted"/>
<dbReference type="SUPFAM" id="SSF53335">
    <property type="entry name" value="S-adenosyl-L-methionine-dependent methyltransferases"/>
    <property type="match status" value="1"/>
</dbReference>
<protein>
    <submittedName>
        <fullName evidence="2">Demethylmenaquinone methyltransferase</fullName>
        <ecNumber evidence="2">2.1.1.163</ecNumber>
    </submittedName>
</protein>
<keyword evidence="3" id="KW-1185">Reference proteome</keyword>
<dbReference type="EC" id="2.1.1.163" evidence="2"/>
<reference evidence="3" key="1">
    <citation type="submission" date="2019-10" db="EMBL/GenBank/DDBJ databases">
        <title>Complete genome sequence of Corynebacterium urogenitalis DSM 108747, isolated from the genital tract of a cow.</title>
        <authorList>
            <person name="Ruckert C."/>
            <person name="Ballas P."/>
            <person name="Wagener K."/>
            <person name="Drillich M."/>
            <person name="Kaempfer P."/>
            <person name="Busse H.-J."/>
            <person name="Ehling-Schulz M."/>
        </authorList>
    </citation>
    <scope>NUCLEOTIDE SEQUENCE [LARGE SCALE GENOMIC DNA]</scope>
    <source>
        <strain evidence="3">LMM 1652</strain>
    </source>
</reference>
<dbReference type="InterPro" id="IPR029063">
    <property type="entry name" value="SAM-dependent_MTases_sf"/>
</dbReference>
<dbReference type="Gene3D" id="3.40.50.150">
    <property type="entry name" value="Vaccinia Virus protein VP39"/>
    <property type="match status" value="1"/>
</dbReference>
<dbReference type="CDD" id="cd02440">
    <property type="entry name" value="AdoMet_MTases"/>
    <property type="match status" value="1"/>
</dbReference>